<dbReference type="NCBIfam" id="NF002828">
    <property type="entry name" value="PRK03003.1"/>
    <property type="match status" value="1"/>
</dbReference>
<dbReference type="Pfam" id="PF01926">
    <property type="entry name" value="MMR_HSR1"/>
    <property type="match status" value="2"/>
</dbReference>
<gene>
    <name evidence="10" type="ORF">UFOPK2625_01284</name>
</gene>
<dbReference type="PANTHER" id="PTHR43834">
    <property type="entry name" value="GTPASE DER"/>
    <property type="match status" value="1"/>
</dbReference>
<dbReference type="CDD" id="cd01894">
    <property type="entry name" value="EngA1"/>
    <property type="match status" value="1"/>
</dbReference>
<dbReference type="InterPro" id="IPR031166">
    <property type="entry name" value="G_ENGA"/>
</dbReference>
<name>A0A6J6R591_9ZZZZ</name>
<dbReference type="Gene3D" id="3.30.300.20">
    <property type="match status" value="1"/>
</dbReference>
<dbReference type="Gene3D" id="3.40.50.300">
    <property type="entry name" value="P-loop containing nucleotide triphosphate hydrolases"/>
    <property type="match status" value="2"/>
</dbReference>
<protein>
    <recommendedName>
        <fullName evidence="2">GTPase Der</fullName>
    </recommendedName>
    <alternativeName>
        <fullName evidence="7">GTP-binding protein EngA</fullName>
    </alternativeName>
</protein>
<dbReference type="GO" id="GO:0043022">
    <property type="term" value="F:ribosome binding"/>
    <property type="evidence" value="ECO:0007669"/>
    <property type="project" value="TreeGrafter"/>
</dbReference>
<accession>A0A6J6R591</accession>
<dbReference type="PRINTS" id="PR00326">
    <property type="entry name" value="GTP1OBG"/>
</dbReference>
<dbReference type="PIRSF" id="PIRSF006485">
    <property type="entry name" value="GTP-binding_EngA"/>
    <property type="match status" value="1"/>
</dbReference>
<evidence type="ECO:0000256" key="3">
    <source>
        <dbReference type="ARBA" id="ARBA00022517"/>
    </source>
</evidence>
<evidence type="ECO:0000256" key="2">
    <source>
        <dbReference type="ARBA" id="ARBA00020953"/>
    </source>
</evidence>
<dbReference type="FunFam" id="3.30.300.20:FF:000004">
    <property type="entry name" value="GTPase Der"/>
    <property type="match status" value="1"/>
</dbReference>
<comment type="similarity">
    <text evidence="1">Belongs to the TRAFAC class TrmE-Era-EngA-EngB-Septin-like GTPase superfamily. EngA (Der) GTPase family.</text>
</comment>
<dbReference type="InterPro" id="IPR003593">
    <property type="entry name" value="AAA+_ATPase"/>
</dbReference>
<evidence type="ECO:0000256" key="1">
    <source>
        <dbReference type="ARBA" id="ARBA00008279"/>
    </source>
</evidence>
<dbReference type="GO" id="GO:0005525">
    <property type="term" value="F:GTP binding"/>
    <property type="evidence" value="ECO:0007669"/>
    <property type="project" value="UniProtKB-KW"/>
</dbReference>
<dbReference type="CDD" id="cd01895">
    <property type="entry name" value="EngA2"/>
    <property type="match status" value="1"/>
</dbReference>
<dbReference type="EMBL" id="CAEZXZ010000231">
    <property type="protein sequence ID" value="CAB4716325.1"/>
    <property type="molecule type" value="Genomic_DNA"/>
</dbReference>
<evidence type="ECO:0000256" key="8">
    <source>
        <dbReference type="SAM" id="MobiDB-lite"/>
    </source>
</evidence>
<sequence length="522" mass="56722">MSDGWVAVGDEDDAELDLSAAGVNDAGVNDAGVNDAGVNDDGVDDDDMDGAEDLGLEAALAAARGEFGDFDSALAELTQPGDGEPGLPVLAVVGRPNVGKSTLVNRIIGRREAVVEDVPGVTRDRVTYEAEWNSKRFMVIDTGGWDLKVRGLQAQIAAQAERAVSDADAVVFVVDARVGATDTDEAVVKVLRRSGKPVLLVANKVDDRATEIEATKLWSLGLGEPLPVSALHGHGAGDLMDDIVKMLPEVGHGTSREGGPRRVALLGRPNVGKSSLLNALAGSERVVVDEVAGTTVDPVDELITLDDRLWWFVDTAGIRRRSKDASGHEYYATLRTQGALDRAEVAIVLIDASTVLSEQDVRIISMVNESGRALVLAFNKWDLSDEDRRIYLEREIDRDLAQVAWAPRVNISARTRRHMDRLTPALEAALAGWETRISTGRLNQFFTELTQAHPHPLRGGKQPRILFAAQVSVGPPTFALFTTGFLEAGYRRFIERRLREDFGFAGTPIRIVMRVREKRSRR</sequence>
<dbReference type="InterPro" id="IPR005225">
    <property type="entry name" value="Small_GTP-bd"/>
</dbReference>
<dbReference type="InterPro" id="IPR015946">
    <property type="entry name" value="KH_dom-like_a/b"/>
</dbReference>
<dbReference type="FunFam" id="3.40.50.300:FF:000057">
    <property type="entry name" value="GTPase Der"/>
    <property type="match status" value="1"/>
</dbReference>
<feature type="domain" description="EngA-type G" evidence="9">
    <location>
        <begin position="261"/>
        <end position="434"/>
    </location>
</feature>
<feature type="compositionally biased region" description="Low complexity" evidence="8">
    <location>
        <begin position="24"/>
        <end position="40"/>
    </location>
</feature>
<evidence type="ECO:0000256" key="6">
    <source>
        <dbReference type="ARBA" id="ARBA00023134"/>
    </source>
</evidence>
<feature type="domain" description="EngA-type G" evidence="9">
    <location>
        <begin position="88"/>
        <end position="251"/>
    </location>
</feature>
<dbReference type="FunFam" id="3.40.50.300:FF:000040">
    <property type="entry name" value="GTPase Der"/>
    <property type="match status" value="1"/>
</dbReference>
<dbReference type="PROSITE" id="PS51712">
    <property type="entry name" value="G_ENGA"/>
    <property type="match status" value="2"/>
</dbReference>
<dbReference type="NCBIfam" id="TIGR00231">
    <property type="entry name" value="small_GTP"/>
    <property type="match status" value="2"/>
</dbReference>
<keyword evidence="3" id="KW-0690">Ribosome biogenesis</keyword>
<dbReference type="HAMAP" id="MF_00195">
    <property type="entry name" value="GTPase_Der"/>
    <property type="match status" value="1"/>
</dbReference>
<dbReference type="SMART" id="SM00382">
    <property type="entry name" value="AAA"/>
    <property type="match status" value="2"/>
</dbReference>
<evidence type="ECO:0000313" key="10">
    <source>
        <dbReference type="EMBL" id="CAB4716325.1"/>
    </source>
</evidence>
<dbReference type="NCBIfam" id="TIGR03594">
    <property type="entry name" value="GTPase_EngA"/>
    <property type="match status" value="1"/>
</dbReference>
<feature type="region of interest" description="Disordered" evidence="8">
    <location>
        <begin position="24"/>
        <end position="45"/>
    </location>
</feature>
<reference evidence="10" key="1">
    <citation type="submission" date="2020-05" db="EMBL/GenBank/DDBJ databases">
        <authorList>
            <person name="Chiriac C."/>
            <person name="Salcher M."/>
            <person name="Ghai R."/>
            <person name="Kavagutti S V."/>
        </authorList>
    </citation>
    <scope>NUCLEOTIDE SEQUENCE</scope>
</reference>
<evidence type="ECO:0000259" key="9">
    <source>
        <dbReference type="PROSITE" id="PS51712"/>
    </source>
</evidence>
<dbReference type="InterPro" id="IPR027417">
    <property type="entry name" value="P-loop_NTPase"/>
</dbReference>
<dbReference type="SUPFAM" id="SSF52540">
    <property type="entry name" value="P-loop containing nucleoside triphosphate hydrolases"/>
    <property type="match status" value="2"/>
</dbReference>
<evidence type="ECO:0000256" key="7">
    <source>
        <dbReference type="ARBA" id="ARBA00032345"/>
    </source>
</evidence>
<keyword evidence="4" id="KW-0677">Repeat</keyword>
<dbReference type="PANTHER" id="PTHR43834:SF6">
    <property type="entry name" value="GTPASE DER"/>
    <property type="match status" value="1"/>
</dbReference>
<dbReference type="InterPro" id="IPR006073">
    <property type="entry name" value="GTP-bd"/>
</dbReference>
<evidence type="ECO:0000256" key="4">
    <source>
        <dbReference type="ARBA" id="ARBA00022737"/>
    </source>
</evidence>
<dbReference type="InterPro" id="IPR016484">
    <property type="entry name" value="GTPase_Der"/>
</dbReference>
<keyword evidence="6" id="KW-0342">GTP-binding</keyword>
<organism evidence="10">
    <name type="scientific">freshwater metagenome</name>
    <dbReference type="NCBI Taxonomy" id="449393"/>
    <lineage>
        <taxon>unclassified sequences</taxon>
        <taxon>metagenomes</taxon>
        <taxon>ecological metagenomes</taxon>
    </lineage>
</organism>
<proteinExistence type="inferred from homology"/>
<evidence type="ECO:0000256" key="5">
    <source>
        <dbReference type="ARBA" id="ARBA00022741"/>
    </source>
</evidence>
<dbReference type="Pfam" id="PF14714">
    <property type="entry name" value="KH_dom-like"/>
    <property type="match status" value="1"/>
</dbReference>
<dbReference type="AlphaFoldDB" id="A0A6J6R591"/>
<keyword evidence="5" id="KW-0547">Nucleotide-binding</keyword>
<dbReference type="InterPro" id="IPR032859">
    <property type="entry name" value="KH_dom-like"/>
</dbReference>
<dbReference type="GO" id="GO:0042254">
    <property type="term" value="P:ribosome biogenesis"/>
    <property type="evidence" value="ECO:0007669"/>
    <property type="project" value="UniProtKB-KW"/>
</dbReference>